<protein>
    <submittedName>
        <fullName evidence="1">Uncharacterized protein</fullName>
    </submittedName>
</protein>
<reference evidence="2" key="1">
    <citation type="submission" date="2022-10" db="EMBL/GenBank/DDBJ databases">
        <title>Genome assembly of Pristionchus species.</title>
        <authorList>
            <person name="Yoshida K."/>
            <person name="Sommer R.J."/>
        </authorList>
    </citation>
    <scope>NUCLEOTIDE SEQUENCE [LARGE SCALE GENOMIC DNA]</scope>
    <source>
        <strain evidence="2">RS5460</strain>
    </source>
</reference>
<gene>
    <name evidence="1" type="ORF">PMAYCL1PPCAC_22964</name>
</gene>
<sequence length="232" mass="26620">AYRLFAHPNLSHLPLRPTMVAAPDFIRNQTPYSFQLEGVFPRRGARNLFVVTDVRRHAPGETTRSIISPTYGDVHIYVPPRLSGRNYDVHIVGFDGNDDIVDHRKFTVTTQRYEDRSNRSMMTEDLDFPATEKDSKELIIRQEDYGFFVLQLPTLSPLYSRHLLCDVVDGETGANVTRFYNSVDPHGSLANRFQVPLCFIGNKYRFHLVGIDSFTGDVVEHYTFSFDTIDLI</sequence>
<evidence type="ECO:0000313" key="1">
    <source>
        <dbReference type="EMBL" id="GMR52769.1"/>
    </source>
</evidence>
<accession>A0AAN5I5Z3</accession>
<feature type="non-terminal residue" evidence="1">
    <location>
        <position position="1"/>
    </location>
</feature>
<proteinExistence type="predicted"/>
<dbReference type="Proteomes" id="UP001328107">
    <property type="component" value="Unassembled WGS sequence"/>
</dbReference>
<dbReference type="EMBL" id="BTRK01000005">
    <property type="protein sequence ID" value="GMR52769.1"/>
    <property type="molecule type" value="Genomic_DNA"/>
</dbReference>
<comment type="caution">
    <text evidence="1">The sequence shown here is derived from an EMBL/GenBank/DDBJ whole genome shotgun (WGS) entry which is preliminary data.</text>
</comment>
<organism evidence="1 2">
    <name type="scientific">Pristionchus mayeri</name>
    <dbReference type="NCBI Taxonomy" id="1317129"/>
    <lineage>
        <taxon>Eukaryota</taxon>
        <taxon>Metazoa</taxon>
        <taxon>Ecdysozoa</taxon>
        <taxon>Nematoda</taxon>
        <taxon>Chromadorea</taxon>
        <taxon>Rhabditida</taxon>
        <taxon>Rhabditina</taxon>
        <taxon>Diplogasteromorpha</taxon>
        <taxon>Diplogasteroidea</taxon>
        <taxon>Neodiplogasteridae</taxon>
        <taxon>Pristionchus</taxon>
    </lineage>
</organism>
<name>A0AAN5I5Z3_9BILA</name>
<keyword evidence="2" id="KW-1185">Reference proteome</keyword>
<dbReference type="AlphaFoldDB" id="A0AAN5I5Z3"/>
<evidence type="ECO:0000313" key="2">
    <source>
        <dbReference type="Proteomes" id="UP001328107"/>
    </source>
</evidence>